<dbReference type="CDD" id="cd07098">
    <property type="entry name" value="ALDH_F15-22"/>
    <property type="match status" value="1"/>
</dbReference>
<gene>
    <name evidence="7" type="ORF">EXIGLDRAFT_721517</name>
</gene>
<evidence type="ECO:0000256" key="4">
    <source>
        <dbReference type="RuleBase" id="RU003345"/>
    </source>
</evidence>
<dbReference type="InterPro" id="IPR016163">
    <property type="entry name" value="Ald_DH_C"/>
</dbReference>
<dbReference type="Gene3D" id="3.40.605.10">
    <property type="entry name" value="Aldehyde Dehydrogenase, Chain A, domain 1"/>
    <property type="match status" value="1"/>
</dbReference>
<dbReference type="OrthoDB" id="310895at2759"/>
<evidence type="ECO:0000313" key="8">
    <source>
        <dbReference type="Proteomes" id="UP000077266"/>
    </source>
</evidence>
<evidence type="ECO:0000256" key="3">
    <source>
        <dbReference type="PROSITE-ProRule" id="PRU10007"/>
    </source>
</evidence>
<accession>A0A165FPY7</accession>
<dbReference type="EMBL" id="KV426075">
    <property type="protein sequence ID" value="KZV89342.1"/>
    <property type="molecule type" value="Genomic_DNA"/>
</dbReference>
<dbReference type="Gene3D" id="3.40.309.10">
    <property type="entry name" value="Aldehyde Dehydrogenase, Chain A, domain 2"/>
    <property type="match status" value="1"/>
</dbReference>
<evidence type="ECO:0000313" key="7">
    <source>
        <dbReference type="EMBL" id="KZV89342.1"/>
    </source>
</evidence>
<dbReference type="InterPro" id="IPR016161">
    <property type="entry name" value="Ald_DH/histidinol_DH"/>
</dbReference>
<keyword evidence="5" id="KW-0812">Transmembrane</keyword>
<comment type="similarity">
    <text evidence="1 4">Belongs to the aldehyde dehydrogenase family.</text>
</comment>
<keyword evidence="5" id="KW-0472">Membrane</keyword>
<evidence type="ECO:0000256" key="2">
    <source>
        <dbReference type="ARBA" id="ARBA00023002"/>
    </source>
</evidence>
<protein>
    <submittedName>
        <fullName evidence="7">ALDH-like protein</fullName>
    </submittedName>
</protein>
<dbReference type="Pfam" id="PF00171">
    <property type="entry name" value="Aldedh"/>
    <property type="match status" value="1"/>
</dbReference>
<evidence type="ECO:0000256" key="5">
    <source>
        <dbReference type="SAM" id="Phobius"/>
    </source>
</evidence>
<proteinExistence type="inferred from homology"/>
<evidence type="ECO:0000256" key="1">
    <source>
        <dbReference type="ARBA" id="ARBA00009986"/>
    </source>
</evidence>
<dbReference type="GO" id="GO:0016620">
    <property type="term" value="F:oxidoreductase activity, acting on the aldehyde or oxo group of donors, NAD or NADP as acceptor"/>
    <property type="evidence" value="ECO:0007669"/>
    <property type="project" value="InterPro"/>
</dbReference>
<keyword evidence="5" id="KW-1133">Transmembrane helix</keyword>
<dbReference type="InterPro" id="IPR029510">
    <property type="entry name" value="Ald_DH_CS_GLU"/>
</dbReference>
<dbReference type="PROSITE" id="PS00687">
    <property type="entry name" value="ALDEHYDE_DEHYDR_GLU"/>
    <property type="match status" value="1"/>
</dbReference>
<evidence type="ECO:0000259" key="6">
    <source>
        <dbReference type="Pfam" id="PF00171"/>
    </source>
</evidence>
<dbReference type="InterPro" id="IPR015590">
    <property type="entry name" value="Aldehyde_DH_dom"/>
</dbReference>
<reference evidence="7 8" key="1">
    <citation type="journal article" date="2016" name="Mol. Biol. Evol.">
        <title>Comparative Genomics of Early-Diverging Mushroom-Forming Fungi Provides Insights into the Origins of Lignocellulose Decay Capabilities.</title>
        <authorList>
            <person name="Nagy L.G."/>
            <person name="Riley R."/>
            <person name="Tritt A."/>
            <person name="Adam C."/>
            <person name="Daum C."/>
            <person name="Floudas D."/>
            <person name="Sun H."/>
            <person name="Yadav J.S."/>
            <person name="Pangilinan J."/>
            <person name="Larsson K.H."/>
            <person name="Matsuura K."/>
            <person name="Barry K."/>
            <person name="Labutti K."/>
            <person name="Kuo R."/>
            <person name="Ohm R.A."/>
            <person name="Bhattacharya S.S."/>
            <person name="Shirouzu T."/>
            <person name="Yoshinaga Y."/>
            <person name="Martin F.M."/>
            <person name="Grigoriev I.V."/>
            <person name="Hibbett D.S."/>
        </authorList>
    </citation>
    <scope>NUCLEOTIDE SEQUENCE [LARGE SCALE GENOMIC DNA]</scope>
    <source>
        <strain evidence="7 8">HHB12029</strain>
    </source>
</reference>
<organism evidence="7 8">
    <name type="scientific">Exidia glandulosa HHB12029</name>
    <dbReference type="NCBI Taxonomy" id="1314781"/>
    <lineage>
        <taxon>Eukaryota</taxon>
        <taxon>Fungi</taxon>
        <taxon>Dikarya</taxon>
        <taxon>Basidiomycota</taxon>
        <taxon>Agaricomycotina</taxon>
        <taxon>Agaricomycetes</taxon>
        <taxon>Auriculariales</taxon>
        <taxon>Exidiaceae</taxon>
        <taxon>Exidia</taxon>
    </lineage>
</organism>
<dbReference type="PANTHER" id="PTHR11699">
    <property type="entry name" value="ALDEHYDE DEHYDROGENASE-RELATED"/>
    <property type="match status" value="1"/>
</dbReference>
<dbReference type="SUPFAM" id="SSF53720">
    <property type="entry name" value="ALDH-like"/>
    <property type="match status" value="1"/>
</dbReference>
<dbReference type="InterPro" id="IPR016162">
    <property type="entry name" value="Ald_DH_N"/>
</dbReference>
<keyword evidence="2 4" id="KW-0560">Oxidoreductase</keyword>
<dbReference type="AlphaFoldDB" id="A0A165FPY7"/>
<name>A0A165FPY7_EXIGL</name>
<dbReference type="InParanoid" id="A0A165FPY7"/>
<feature type="active site" evidence="3">
    <location>
        <position position="331"/>
    </location>
</feature>
<feature type="domain" description="Aldehyde dehydrogenase" evidence="6">
    <location>
        <begin position="94"/>
        <end position="576"/>
    </location>
</feature>
<sequence>MASLLDAVLGDPDDPGRSLVYFFTAFVAAGIWLVFRRYEDAKNRPVPFVWDAPEAASPSWTGQTLPQPSLEAHLLNPLLVPAAHPAHSNNGNGGKWITCFDPATGMHIATMHADDAYEIGQKIGEAGAAQRTWKTTTWNERRRVVRSLQRWLLDNKELCARVACRDTGKTMVDAVLGEILTTLAKMDWIIKHGENELRPQKRRGNFILMHKTSYVYYEPLGVVAAIVSWNYPLHNALSPILAALFAGNGIVVKCSEHVAWSTAWFVGAVRSCIEACGHDPDIVQLVTCWPEEAPTLTTSPWIRHITFIGSEVVGRKVAEAACRNLTPVTLELGGKDPAVIMPGTPLERYISIWMRGIFQGSGQNCIGIERLVVHTSQHDQLVNLLAERAQRLRLGSVLAPVLGEDDEDDGTVRYRPIIDCGSMISADRFSELEQIIRDAVEDGADLVTGGERWRHAYLEQGSYFQPTVLANVQQGMEIAQQELFAPVALVMPYETVDEAVEIANGTRYGLGASVYGPDQDAALGVARRLECGMVSVNDFGVTYVNQDLPFGGTKASGYGRFGGPEGLRGLTCPKAVVVDTFPRIIQTSIPRVVDYPIRSLLQSWEFLSGLMGFIYGLGWKERVAGLIRLALAGR</sequence>
<feature type="transmembrane region" description="Helical" evidence="5">
    <location>
        <begin position="18"/>
        <end position="35"/>
    </location>
</feature>
<dbReference type="Proteomes" id="UP000077266">
    <property type="component" value="Unassembled WGS sequence"/>
</dbReference>
<dbReference type="FunCoup" id="A0A165FPY7">
    <property type="interactions" value="68"/>
</dbReference>
<dbReference type="STRING" id="1314781.A0A165FPY7"/>
<keyword evidence="8" id="KW-1185">Reference proteome</keyword>